<keyword evidence="6" id="KW-0256">Endoplasmic reticulum</keyword>
<dbReference type="Proteomes" id="UP000054549">
    <property type="component" value="Unassembled WGS sequence"/>
</dbReference>
<keyword evidence="4 10" id="KW-0812">Transmembrane</keyword>
<evidence type="ECO:0000256" key="9">
    <source>
        <dbReference type="ARBA" id="ARBA00023316"/>
    </source>
</evidence>
<evidence type="ECO:0000256" key="5">
    <source>
        <dbReference type="ARBA" id="ARBA00022729"/>
    </source>
</evidence>
<dbReference type="EMBL" id="KN818232">
    <property type="protein sequence ID" value="KIL67427.1"/>
    <property type="molecule type" value="Genomic_DNA"/>
</dbReference>
<feature type="chain" id="PRO_5002158624" description="Protein BIG1" evidence="11">
    <location>
        <begin position="18"/>
        <end position="272"/>
    </location>
</feature>
<dbReference type="GO" id="GO:0009272">
    <property type="term" value="P:fungal-type cell wall biogenesis"/>
    <property type="evidence" value="ECO:0007669"/>
    <property type="project" value="TreeGrafter"/>
</dbReference>
<keyword evidence="13" id="KW-1185">Reference proteome</keyword>
<dbReference type="GO" id="GO:0005789">
    <property type="term" value="C:endoplasmic reticulum membrane"/>
    <property type="evidence" value="ECO:0007669"/>
    <property type="project" value="UniProtKB-SubCell"/>
</dbReference>
<dbReference type="HOGENOM" id="CLU_083986_0_0_1"/>
<reference evidence="12 13" key="1">
    <citation type="submission" date="2014-04" db="EMBL/GenBank/DDBJ databases">
        <title>Evolutionary Origins and Diversification of the Mycorrhizal Mutualists.</title>
        <authorList>
            <consortium name="DOE Joint Genome Institute"/>
            <consortium name="Mycorrhizal Genomics Consortium"/>
            <person name="Kohler A."/>
            <person name="Kuo A."/>
            <person name="Nagy L.G."/>
            <person name="Floudas D."/>
            <person name="Copeland A."/>
            <person name="Barry K.W."/>
            <person name="Cichocki N."/>
            <person name="Veneault-Fourrey C."/>
            <person name="LaButti K."/>
            <person name="Lindquist E.A."/>
            <person name="Lipzen A."/>
            <person name="Lundell T."/>
            <person name="Morin E."/>
            <person name="Murat C."/>
            <person name="Riley R."/>
            <person name="Ohm R."/>
            <person name="Sun H."/>
            <person name="Tunlid A."/>
            <person name="Henrissat B."/>
            <person name="Grigoriev I.V."/>
            <person name="Hibbett D.S."/>
            <person name="Martin F."/>
        </authorList>
    </citation>
    <scope>NUCLEOTIDE SEQUENCE [LARGE SCALE GENOMIC DNA]</scope>
    <source>
        <strain evidence="12 13">Koide BX008</strain>
    </source>
</reference>
<feature type="transmembrane region" description="Helical" evidence="10">
    <location>
        <begin position="227"/>
        <end position="252"/>
    </location>
</feature>
<organism evidence="12 13">
    <name type="scientific">Amanita muscaria (strain Koide BX008)</name>
    <dbReference type="NCBI Taxonomy" id="946122"/>
    <lineage>
        <taxon>Eukaryota</taxon>
        <taxon>Fungi</taxon>
        <taxon>Dikarya</taxon>
        <taxon>Basidiomycota</taxon>
        <taxon>Agaricomycotina</taxon>
        <taxon>Agaricomycetes</taxon>
        <taxon>Agaricomycetidae</taxon>
        <taxon>Agaricales</taxon>
        <taxon>Pluteineae</taxon>
        <taxon>Amanitaceae</taxon>
        <taxon>Amanita</taxon>
    </lineage>
</organism>
<protein>
    <recommendedName>
        <fullName evidence="3">Protein BIG1</fullName>
    </recommendedName>
</protein>
<name>A0A0C2X000_AMAMK</name>
<keyword evidence="7 10" id="KW-1133">Transmembrane helix</keyword>
<dbReference type="PANTHER" id="PTHR28285:SF1">
    <property type="entry name" value="PROTEIN BIG1"/>
    <property type="match status" value="1"/>
</dbReference>
<accession>A0A0C2X000</accession>
<dbReference type="GO" id="GO:0006078">
    <property type="term" value="P:(1-&gt;6)-beta-D-glucan biosynthetic process"/>
    <property type="evidence" value="ECO:0007669"/>
    <property type="project" value="TreeGrafter"/>
</dbReference>
<evidence type="ECO:0000256" key="2">
    <source>
        <dbReference type="ARBA" id="ARBA00008203"/>
    </source>
</evidence>
<dbReference type="AlphaFoldDB" id="A0A0C2X000"/>
<dbReference type="OrthoDB" id="10029326at2759"/>
<evidence type="ECO:0000256" key="1">
    <source>
        <dbReference type="ARBA" id="ARBA00004115"/>
    </source>
</evidence>
<comment type="subcellular location">
    <subcellularLocation>
        <location evidence="1">Endoplasmic reticulum membrane</location>
        <topology evidence="1">Single-pass type I membrane protein</topology>
    </subcellularLocation>
</comment>
<sequence>MASCLFLLICLSAFASAYSGTYPVVALSSEPSSILESLPASFENSYSPLHYIANDDDICSHNAVIIVEHPGVHASDLRSLAPSSSLARRFTDSFTRNYPYVPTDSYLDSASHLTPMASQCGFRTITFTPGAKVTFDLDYKHLVYLKMPLLSSSGGARRKLMNHHGEILSIELDNLASIFPDHIVIYTGIPSSSEITKRQESISHSPSRMAVAQGGILKRYQLLTPGLISALLIVLFILLPVVLFGTSALASIKSPLKGDYAKGYNAREKKVQ</sequence>
<dbReference type="PANTHER" id="PTHR28285">
    <property type="entry name" value="PROTEIN BIG1"/>
    <property type="match status" value="1"/>
</dbReference>
<feature type="signal peptide" evidence="11">
    <location>
        <begin position="1"/>
        <end position="17"/>
    </location>
</feature>
<evidence type="ECO:0000256" key="7">
    <source>
        <dbReference type="ARBA" id="ARBA00022989"/>
    </source>
</evidence>
<keyword evidence="8 10" id="KW-0472">Membrane</keyword>
<evidence type="ECO:0000256" key="6">
    <source>
        <dbReference type="ARBA" id="ARBA00022824"/>
    </source>
</evidence>
<evidence type="ECO:0000313" key="12">
    <source>
        <dbReference type="EMBL" id="KIL67427.1"/>
    </source>
</evidence>
<gene>
    <name evidence="12" type="ORF">M378DRAFT_159865</name>
</gene>
<evidence type="ECO:0000256" key="11">
    <source>
        <dbReference type="SAM" id="SignalP"/>
    </source>
</evidence>
<evidence type="ECO:0000256" key="8">
    <source>
        <dbReference type="ARBA" id="ARBA00023136"/>
    </source>
</evidence>
<dbReference type="InterPro" id="IPR037654">
    <property type="entry name" value="Big1"/>
</dbReference>
<evidence type="ECO:0000256" key="4">
    <source>
        <dbReference type="ARBA" id="ARBA00022692"/>
    </source>
</evidence>
<comment type="similarity">
    <text evidence="2">Belongs to the BIG1 family.</text>
</comment>
<dbReference type="GO" id="GO:0071555">
    <property type="term" value="P:cell wall organization"/>
    <property type="evidence" value="ECO:0007669"/>
    <property type="project" value="UniProtKB-KW"/>
</dbReference>
<proteinExistence type="inferred from homology"/>
<dbReference type="InParanoid" id="A0A0C2X000"/>
<evidence type="ECO:0000313" key="13">
    <source>
        <dbReference type="Proteomes" id="UP000054549"/>
    </source>
</evidence>
<evidence type="ECO:0000256" key="3">
    <source>
        <dbReference type="ARBA" id="ARBA00022089"/>
    </source>
</evidence>
<keyword evidence="9" id="KW-0961">Cell wall biogenesis/degradation</keyword>
<keyword evidence="5 11" id="KW-0732">Signal</keyword>
<evidence type="ECO:0000256" key="10">
    <source>
        <dbReference type="SAM" id="Phobius"/>
    </source>
</evidence>